<proteinExistence type="inferred from homology"/>
<evidence type="ECO:0000256" key="1">
    <source>
        <dbReference type="ARBA" id="ARBA00004611"/>
    </source>
</evidence>
<dbReference type="OMA" id="DTELPLM"/>
<keyword evidence="4 10" id="KW-0282">Flagellum</keyword>
<dbReference type="Gene3D" id="1.20.5.1700">
    <property type="match status" value="1"/>
</dbReference>
<keyword evidence="8 10" id="KW-0966">Cell projection</keyword>
<dbReference type="PANTHER" id="PTHR19960:SF25">
    <property type="entry name" value="TEKTIN-1"/>
    <property type="match status" value="1"/>
</dbReference>
<keyword evidence="5 11" id="KW-0175">Coiled coil</keyword>
<dbReference type="AlphaFoldDB" id="W6UNY8"/>
<reference evidence="12 13" key="1">
    <citation type="journal article" date="2013" name="Nat. Genet.">
        <title>The genome of the hydatid tapeworm Echinococcus granulosus.</title>
        <authorList>
            <person name="Zheng H."/>
            <person name="Zhang W."/>
            <person name="Zhang L."/>
            <person name="Zhang Z."/>
            <person name="Li J."/>
            <person name="Lu G."/>
            <person name="Zhu Y."/>
            <person name="Wang Y."/>
            <person name="Huang Y."/>
            <person name="Liu J."/>
            <person name="Kang H."/>
            <person name="Chen J."/>
            <person name="Wang L."/>
            <person name="Chen A."/>
            <person name="Yu S."/>
            <person name="Gao Z."/>
            <person name="Jin L."/>
            <person name="Gu W."/>
            <person name="Wang Z."/>
            <person name="Zhao L."/>
            <person name="Shi B."/>
            <person name="Wen H."/>
            <person name="Lin R."/>
            <person name="Jones M.K."/>
            <person name="Brejova B."/>
            <person name="Vinar T."/>
            <person name="Zhao G."/>
            <person name="McManus D.P."/>
            <person name="Chen Z."/>
            <person name="Zhou Y."/>
            <person name="Wang S."/>
        </authorList>
    </citation>
    <scope>NUCLEOTIDE SEQUENCE [LARGE SCALE GENOMIC DNA]</scope>
</reference>
<keyword evidence="6 10" id="KW-0969">Cilium</keyword>
<evidence type="ECO:0000256" key="2">
    <source>
        <dbReference type="ARBA" id="ARBA00007209"/>
    </source>
</evidence>
<organism evidence="12 13">
    <name type="scientific">Echinococcus granulosus</name>
    <name type="common">Hydatid tapeworm</name>
    <dbReference type="NCBI Taxonomy" id="6210"/>
    <lineage>
        <taxon>Eukaryota</taxon>
        <taxon>Metazoa</taxon>
        <taxon>Spiralia</taxon>
        <taxon>Lophotrochozoa</taxon>
        <taxon>Platyhelminthes</taxon>
        <taxon>Cestoda</taxon>
        <taxon>Eucestoda</taxon>
        <taxon>Cyclophyllidea</taxon>
        <taxon>Taeniidae</taxon>
        <taxon>Echinococcus</taxon>
        <taxon>Echinococcus granulosus group</taxon>
    </lineage>
</organism>
<dbReference type="GO" id="GO:0060271">
    <property type="term" value="P:cilium assembly"/>
    <property type="evidence" value="ECO:0007669"/>
    <property type="project" value="UniProtKB-UniRule"/>
</dbReference>
<dbReference type="RefSeq" id="XP_024354596.1">
    <property type="nucleotide sequence ID" value="XM_024491140.1"/>
</dbReference>
<dbReference type="GO" id="GO:0005930">
    <property type="term" value="C:axoneme"/>
    <property type="evidence" value="ECO:0007669"/>
    <property type="project" value="UniProtKB-SubCell"/>
</dbReference>
<dbReference type="GO" id="GO:0015630">
    <property type="term" value="C:microtubule cytoskeleton"/>
    <property type="evidence" value="ECO:0007669"/>
    <property type="project" value="UniProtKB-UniRule"/>
</dbReference>
<dbReference type="GeneID" id="36337606"/>
<dbReference type="InterPro" id="IPR000435">
    <property type="entry name" value="Tektins"/>
</dbReference>
<dbReference type="STRING" id="6210.W6UNY8"/>
<dbReference type="PRINTS" id="PR00511">
    <property type="entry name" value="TEKTIN"/>
</dbReference>
<evidence type="ECO:0000313" key="13">
    <source>
        <dbReference type="Proteomes" id="UP000019149"/>
    </source>
</evidence>
<dbReference type="OrthoDB" id="10054259at2759"/>
<dbReference type="KEGG" id="egl:EGR_01891"/>
<evidence type="ECO:0000256" key="10">
    <source>
        <dbReference type="RuleBase" id="RU367040"/>
    </source>
</evidence>
<sequence length="401" mass="46602">MSEAIKAPRMFTPCEWLCSNRIKHSEADAARESAQNVAFENEALMNEIKDRTIKTMQDVDEKLDQRITDISFWMSELTKKIKDNANESDKLISCIVRLKKALEATTEPLYLSEKCITIRQARKGSDFVADNAHNELVKEIAVFNGVRALLTRGIEQTEEQLRLNRKSAFNLKSDFRGKETAKNRDEYAKTISTYDNIPEVTKCYPAPVSSCSMDEWLLQLKKNLEEADRQIQNSRQTRSLVEGVLIQVFEDQKEQVDATNRAIQIRVGETRDAKRKLEEHLSLIFKEIPNMEDNIRDIKKLICDTLKSAEITETKTNIRDCRPLNELCRDAPHYRMLKQIEELKTDISTLRQMLHDAEEELKALRRRQLDLEEEIQNKTNSLHIEEVRILEIRSSISIEKF</sequence>
<evidence type="ECO:0000256" key="11">
    <source>
        <dbReference type="SAM" id="Coils"/>
    </source>
</evidence>
<evidence type="ECO:0000256" key="7">
    <source>
        <dbReference type="ARBA" id="ARBA00023212"/>
    </source>
</evidence>
<evidence type="ECO:0000256" key="6">
    <source>
        <dbReference type="ARBA" id="ARBA00023069"/>
    </source>
</evidence>
<evidence type="ECO:0000256" key="9">
    <source>
        <dbReference type="ARBA" id="ARBA00045224"/>
    </source>
</evidence>
<dbReference type="CTD" id="36337606"/>
<feature type="coiled-coil region" evidence="11">
    <location>
        <begin position="340"/>
        <end position="381"/>
    </location>
</feature>
<comment type="function">
    <text evidence="9">Microtubule inner protein (MIP) part of the dynein-decorated doublet microtubules (DMTs) in cilia and flagellar axoneme. Forms filamentous polymers in the walls of ciliary and flagellar microtubules.</text>
</comment>
<dbReference type="GO" id="GO:0005634">
    <property type="term" value="C:nucleus"/>
    <property type="evidence" value="ECO:0007669"/>
    <property type="project" value="TreeGrafter"/>
</dbReference>
<comment type="similarity">
    <text evidence="2 10">Belongs to the tektin family.</text>
</comment>
<evidence type="ECO:0000256" key="4">
    <source>
        <dbReference type="ARBA" id="ARBA00022846"/>
    </source>
</evidence>
<dbReference type="InterPro" id="IPR048256">
    <property type="entry name" value="Tektin-like"/>
</dbReference>
<name>W6UNY8_ECHGR</name>
<comment type="subcellular location">
    <subcellularLocation>
        <location evidence="10">Cytoplasm</location>
        <location evidence="10">Cytoskeleton</location>
        <location evidence="10">Cilium axoneme</location>
    </subcellularLocation>
    <subcellularLocation>
        <location evidence="1">Cytoplasm</location>
        <location evidence="1">Cytoskeleton</location>
        <location evidence="1">Flagellum axoneme</location>
    </subcellularLocation>
</comment>
<accession>W6UNY8</accession>
<evidence type="ECO:0000256" key="5">
    <source>
        <dbReference type="ARBA" id="ARBA00023054"/>
    </source>
</evidence>
<dbReference type="EMBL" id="APAU02000007">
    <property type="protein sequence ID" value="EUB63400.1"/>
    <property type="molecule type" value="Genomic_DNA"/>
</dbReference>
<dbReference type="Pfam" id="PF03148">
    <property type="entry name" value="Tektin"/>
    <property type="match status" value="1"/>
</dbReference>
<comment type="caution">
    <text evidence="12">The sequence shown here is derived from an EMBL/GenBank/DDBJ whole genome shotgun (WGS) entry which is preliminary data.</text>
</comment>
<dbReference type="PANTHER" id="PTHR19960">
    <property type="entry name" value="TEKTIN"/>
    <property type="match status" value="1"/>
</dbReference>
<keyword evidence="3" id="KW-0963">Cytoplasm</keyword>
<gene>
    <name evidence="12" type="ORF">EGR_01891</name>
</gene>
<evidence type="ECO:0000256" key="8">
    <source>
        <dbReference type="ARBA" id="ARBA00023273"/>
    </source>
</evidence>
<keyword evidence="7" id="KW-0206">Cytoskeleton</keyword>
<dbReference type="Proteomes" id="UP000019149">
    <property type="component" value="Unassembled WGS sequence"/>
</dbReference>
<dbReference type="GO" id="GO:0060294">
    <property type="term" value="P:cilium movement involved in cell motility"/>
    <property type="evidence" value="ECO:0007669"/>
    <property type="project" value="UniProtKB-UniRule"/>
</dbReference>
<evidence type="ECO:0000256" key="3">
    <source>
        <dbReference type="ARBA" id="ARBA00022490"/>
    </source>
</evidence>
<evidence type="ECO:0000313" key="12">
    <source>
        <dbReference type="EMBL" id="EUB63400.1"/>
    </source>
</evidence>
<protein>
    <recommendedName>
        <fullName evidence="10">Tektin</fullName>
    </recommendedName>
</protein>
<keyword evidence="13" id="KW-1185">Reference proteome</keyword>